<dbReference type="SUPFAM" id="SSF110849">
    <property type="entry name" value="ParB/Sulfiredoxin"/>
    <property type="match status" value="1"/>
</dbReference>
<dbReference type="OrthoDB" id="2053844at2"/>
<reference evidence="2 3" key="1">
    <citation type="submission" date="2018-08" db="EMBL/GenBank/DDBJ databases">
        <title>The multiple taxonomic identification of Sphingomonas gilva.</title>
        <authorList>
            <person name="Zhu D."/>
            <person name="Zheng S."/>
        </authorList>
    </citation>
    <scope>NUCLEOTIDE SEQUENCE [LARGE SCALE GENOMIC DNA]</scope>
    <source>
        <strain evidence="2 3">ZDH117</strain>
    </source>
</reference>
<sequence>MPTAPDLTNLEADTLQDFVLVRTDQVDRGDRMRDIDPVWAEALGQVMLREGQRTPIEICRLPGATRWTLVTGGHRHAGAELVDIQYLRAEIVSANRDDRRMREVSENLWRRDLDPLDRAAFVAEAVAIHKRRAGIDPQADGRAVSAAVRWQKSLKADAQDANVTMTVAYGLTDEVAAELGFSPSTVERSLLLHRRLLPSLVARLRDERHPILSNASQLRALAKLDAGEQEKVVDKLLFSGAPAKSVSDALARVRGSNRAVDPEAKRLSAFIGSFQRMGLSEKKGALFQLRGLMPAGHRLIDESHESRPDDRYRIEMVEAMEAAFDLLLRLQGDGEPVEDEEIAAAKGKLQMALMVANTGAVPMPGAAA</sequence>
<protein>
    <recommendedName>
        <fullName evidence="1">ParB-like N-terminal domain-containing protein</fullName>
    </recommendedName>
</protein>
<dbReference type="AlphaFoldDB" id="A0A396RLE5"/>
<organism evidence="2 3">
    <name type="scientific">Sphingomonas gilva</name>
    <dbReference type="NCBI Taxonomy" id="2305907"/>
    <lineage>
        <taxon>Bacteria</taxon>
        <taxon>Pseudomonadati</taxon>
        <taxon>Pseudomonadota</taxon>
        <taxon>Alphaproteobacteria</taxon>
        <taxon>Sphingomonadales</taxon>
        <taxon>Sphingomonadaceae</taxon>
        <taxon>Sphingomonas</taxon>
    </lineage>
</organism>
<dbReference type="Gene3D" id="1.10.10.2830">
    <property type="match status" value="1"/>
</dbReference>
<dbReference type="EMBL" id="QWLV01000005">
    <property type="protein sequence ID" value="RHW17164.1"/>
    <property type="molecule type" value="Genomic_DNA"/>
</dbReference>
<comment type="caution">
    <text evidence="2">The sequence shown here is derived from an EMBL/GenBank/DDBJ whole genome shotgun (WGS) entry which is preliminary data.</text>
</comment>
<feature type="domain" description="ParB-like N-terminal" evidence="1">
    <location>
        <begin position="19"/>
        <end position="108"/>
    </location>
</feature>
<dbReference type="SUPFAM" id="SSF109709">
    <property type="entry name" value="KorB DNA-binding domain-like"/>
    <property type="match status" value="1"/>
</dbReference>
<dbReference type="Proteomes" id="UP000266693">
    <property type="component" value="Unassembled WGS sequence"/>
</dbReference>
<keyword evidence="3" id="KW-1185">Reference proteome</keyword>
<dbReference type="PANTHER" id="PTHR33375">
    <property type="entry name" value="CHROMOSOME-PARTITIONING PROTEIN PARB-RELATED"/>
    <property type="match status" value="1"/>
</dbReference>
<proteinExistence type="predicted"/>
<dbReference type="RefSeq" id="WP_118864330.1">
    <property type="nucleotide sequence ID" value="NZ_QWLV01000005.1"/>
</dbReference>
<dbReference type="InterPro" id="IPR050336">
    <property type="entry name" value="Chromosome_partition/occlusion"/>
</dbReference>
<dbReference type="InterPro" id="IPR003115">
    <property type="entry name" value="ParB_N"/>
</dbReference>
<evidence type="ECO:0000313" key="2">
    <source>
        <dbReference type="EMBL" id="RHW17164.1"/>
    </source>
</evidence>
<dbReference type="InterPro" id="IPR036086">
    <property type="entry name" value="ParB/Sulfiredoxin_sf"/>
</dbReference>
<dbReference type="GO" id="GO:0005694">
    <property type="term" value="C:chromosome"/>
    <property type="evidence" value="ECO:0007669"/>
    <property type="project" value="TreeGrafter"/>
</dbReference>
<evidence type="ECO:0000313" key="3">
    <source>
        <dbReference type="Proteomes" id="UP000266693"/>
    </source>
</evidence>
<evidence type="ECO:0000259" key="1">
    <source>
        <dbReference type="SMART" id="SM00470"/>
    </source>
</evidence>
<dbReference type="PANTHER" id="PTHR33375:SF1">
    <property type="entry name" value="CHROMOSOME-PARTITIONING PROTEIN PARB-RELATED"/>
    <property type="match status" value="1"/>
</dbReference>
<dbReference type="SMART" id="SM00470">
    <property type="entry name" value="ParB"/>
    <property type="match status" value="1"/>
</dbReference>
<accession>A0A396RLE5</accession>
<gene>
    <name evidence="2" type="ORF">D1610_11485</name>
</gene>
<dbReference type="GO" id="GO:0007059">
    <property type="term" value="P:chromosome segregation"/>
    <property type="evidence" value="ECO:0007669"/>
    <property type="project" value="TreeGrafter"/>
</dbReference>
<name>A0A396RLE5_9SPHN</name>